<dbReference type="Pfam" id="PF00106">
    <property type="entry name" value="adh_short"/>
    <property type="match status" value="1"/>
</dbReference>
<evidence type="ECO:0000313" key="5">
    <source>
        <dbReference type="EMBL" id="CAI9120282.1"/>
    </source>
</evidence>
<evidence type="ECO:0000256" key="2">
    <source>
        <dbReference type="ARBA" id="ARBA00023002"/>
    </source>
</evidence>
<accession>A0AA35UQK9</accession>
<dbReference type="SUPFAM" id="SSF51735">
    <property type="entry name" value="NAD(P)-binding Rossmann-fold domains"/>
    <property type="match status" value="1"/>
</dbReference>
<evidence type="ECO:0000256" key="1">
    <source>
        <dbReference type="ARBA" id="ARBA00006484"/>
    </source>
</evidence>
<keyword evidence="2" id="KW-0560">Oxidoreductase</keyword>
<proteinExistence type="inferred from homology"/>
<evidence type="ECO:0000259" key="4">
    <source>
        <dbReference type="SMART" id="SM00822"/>
    </source>
</evidence>
<dbReference type="PANTHER" id="PTHR44196">
    <property type="entry name" value="DEHYDROGENASE/REDUCTASE SDR FAMILY MEMBER 7B"/>
    <property type="match status" value="1"/>
</dbReference>
<sequence length="330" mass="35008">MPKQIAVITGAGAGIGRATVRALAALGFDIALLGRNEARLQDAAAELTGKNVRVATLQVDVADAAAVRSAARHVEDELGPITVWVNAAGLSAVGPILSLDDDTIRRVTEVTYLGSVYGTQAALECMRARGTGTIVNLGLSHALRGQPFHSIVAGAHAAIAAFCDSLRPEIHHLNDRIDITVVHLPSINTPRFGWQRNVTGHALLPVGRVYEPEVAAQAIMKAIFGHHRDVWVGIGHVVPGIVQSLAPALRDRFLGRRGIKAQYSSEPYEKQPDNFHGSLDGAFAAHGAFEGIPHQDKGPPPLMMTAPLRLGLITAAMALVALLVRGRVRS</sequence>
<dbReference type="RefSeq" id="WP_289842525.1">
    <property type="nucleotide sequence ID" value="NZ_CATKSH010000005.1"/>
</dbReference>
<dbReference type="GO" id="GO:0016020">
    <property type="term" value="C:membrane"/>
    <property type="evidence" value="ECO:0007669"/>
    <property type="project" value="TreeGrafter"/>
</dbReference>
<protein>
    <submittedName>
        <fullName evidence="5">SDR family oxidoreductase</fullName>
    </submittedName>
</protein>
<comment type="caution">
    <text evidence="5">The sequence shown here is derived from an EMBL/GenBank/DDBJ whole genome shotgun (WGS) entry which is preliminary data.</text>
</comment>
<dbReference type="SMART" id="SM00822">
    <property type="entry name" value="PKS_KR"/>
    <property type="match status" value="1"/>
</dbReference>
<dbReference type="NCBIfam" id="NF005495">
    <property type="entry name" value="PRK07109.1"/>
    <property type="match status" value="1"/>
</dbReference>
<keyword evidence="3" id="KW-0812">Transmembrane</keyword>
<evidence type="ECO:0000256" key="3">
    <source>
        <dbReference type="SAM" id="Phobius"/>
    </source>
</evidence>
<dbReference type="PANTHER" id="PTHR44196:SF1">
    <property type="entry name" value="DEHYDROGENASE_REDUCTASE SDR FAMILY MEMBER 7B"/>
    <property type="match status" value="1"/>
</dbReference>
<dbReference type="InterPro" id="IPR036291">
    <property type="entry name" value="NAD(P)-bd_dom_sf"/>
</dbReference>
<dbReference type="GO" id="GO:0016491">
    <property type="term" value="F:oxidoreductase activity"/>
    <property type="evidence" value="ECO:0007669"/>
    <property type="project" value="UniProtKB-KW"/>
</dbReference>
<keyword evidence="3" id="KW-0472">Membrane</keyword>
<feature type="transmembrane region" description="Helical" evidence="3">
    <location>
        <begin position="302"/>
        <end position="324"/>
    </location>
</feature>
<dbReference type="AlphaFoldDB" id="A0AA35UQK9"/>
<name>A0AA35UQK9_9PROT</name>
<gene>
    <name evidence="5" type="ORF">LMG32879_001114</name>
</gene>
<keyword evidence="3" id="KW-1133">Transmembrane helix</keyword>
<feature type="domain" description="Ketoreductase" evidence="4">
    <location>
        <begin position="4"/>
        <end position="190"/>
    </location>
</feature>
<dbReference type="InterPro" id="IPR002347">
    <property type="entry name" value="SDR_fam"/>
</dbReference>
<comment type="similarity">
    <text evidence="1">Belongs to the short-chain dehydrogenases/reductases (SDR) family.</text>
</comment>
<reference evidence="5" key="1">
    <citation type="submission" date="2023-03" db="EMBL/GenBank/DDBJ databases">
        <authorList>
            <person name="Cleenwerck I."/>
        </authorList>
    </citation>
    <scope>NUCLEOTIDE SEQUENCE</scope>
    <source>
        <strain evidence="5">LMG 32879</strain>
    </source>
</reference>
<dbReference type="InterPro" id="IPR057326">
    <property type="entry name" value="KR_dom"/>
</dbReference>
<keyword evidence="6" id="KW-1185">Reference proteome</keyword>
<organism evidence="5 6">
    <name type="scientific">Brytella acorum</name>
    <dbReference type="NCBI Taxonomy" id="2959299"/>
    <lineage>
        <taxon>Bacteria</taxon>
        <taxon>Pseudomonadati</taxon>
        <taxon>Pseudomonadota</taxon>
        <taxon>Alphaproteobacteria</taxon>
        <taxon>Acetobacterales</taxon>
        <taxon>Acetobacteraceae</taxon>
        <taxon>Brytella</taxon>
    </lineage>
</organism>
<dbReference type="Gene3D" id="3.40.50.720">
    <property type="entry name" value="NAD(P)-binding Rossmann-like Domain"/>
    <property type="match status" value="1"/>
</dbReference>
<evidence type="ECO:0000313" key="6">
    <source>
        <dbReference type="Proteomes" id="UP001176960"/>
    </source>
</evidence>
<dbReference type="Proteomes" id="UP001176960">
    <property type="component" value="Unassembled WGS sequence"/>
</dbReference>
<dbReference type="PRINTS" id="PR00081">
    <property type="entry name" value="GDHRDH"/>
</dbReference>
<dbReference type="EMBL" id="CATKSH010000005">
    <property type="protein sequence ID" value="CAI9120282.1"/>
    <property type="molecule type" value="Genomic_DNA"/>
</dbReference>